<name>A0ABW5E6J4_9GAMM</name>
<evidence type="ECO:0000313" key="7">
    <source>
        <dbReference type="Proteomes" id="UP001597425"/>
    </source>
</evidence>
<dbReference type="PRINTS" id="PR00036">
    <property type="entry name" value="HTHLACI"/>
</dbReference>
<dbReference type="PROSITE" id="PS00356">
    <property type="entry name" value="HTH_LACI_1"/>
    <property type="match status" value="1"/>
</dbReference>
<dbReference type="Pfam" id="PF13377">
    <property type="entry name" value="Peripla_BP_3"/>
    <property type="match status" value="1"/>
</dbReference>
<keyword evidence="1" id="KW-0805">Transcription regulation</keyword>
<dbReference type="PROSITE" id="PS50932">
    <property type="entry name" value="HTH_LACI_2"/>
    <property type="match status" value="1"/>
</dbReference>
<accession>A0ABW5E6J4</accession>
<evidence type="ECO:0000256" key="4">
    <source>
        <dbReference type="SAM" id="MobiDB-lite"/>
    </source>
</evidence>
<dbReference type="PANTHER" id="PTHR30146">
    <property type="entry name" value="LACI-RELATED TRANSCRIPTIONAL REPRESSOR"/>
    <property type="match status" value="1"/>
</dbReference>
<feature type="region of interest" description="Disordered" evidence="4">
    <location>
        <begin position="315"/>
        <end position="353"/>
    </location>
</feature>
<dbReference type="CDD" id="cd01545">
    <property type="entry name" value="PBP1_SalR"/>
    <property type="match status" value="1"/>
</dbReference>
<dbReference type="CDD" id="cd01392">
    <property type="entry name" value="HTH_LacI"/>
    <property type="match status" value="1"/>
</dbReference>
<dbReference type="PANTHER" id="PTHR30146:SF153">
    <property type="entry name" value="LACTOSE OPERON REPRESSOR"/>
    <property type="match status" value="1"/>
</dbReference>
<dbReference type="SUPFAM" id="SSF53822">
    <property type="entry name" value="Periplasmic binding protein-like I"/>
    <property type="match status" value="1"/>
</dbReference>
<keyword evidence="3" id="KW-0804">Transcription</keyword>
<dbReference type="InterPro" id="IPR028082">
    <property type="entry name" value="Peripla_BP_I"/>
</dbReference>
<dbReference type="Gene3D" id="3.40.50.2300">
    <property type="match status" value="2"/>
</dbReference>
<feature type="domain" description="HTH lacI-type" evidence="5">
    <location>
        <begin position="3"/>
        <end position="57"/>
    </location>
</feature>
<dbReference type="SUPFAM" id="SSF47413">
    <property type="entry name" value="lambda repressor-like DNA-binding domains"/>
    <property type="match status" value="1"/>
</dbReference>
<dbReference type="RefSeq" id="WP_265720561.1">
    <property type="nucleotide sequence ID" value="NZ_JAPIVK010000004.1"/>
</dbReference>
<dbReference type="InterPro" id="IPR010982">
    <property type="entry name" value="Lambda_DNA-bd_dom_sf"/>
</dbReference>
<organism evidence="6 7">
    <name type="scientific">Microbulbifer halophilus</name>
    <dbReference type="NCBI Taxonomy" id="453963"/>
    <lineage>
        <taxon>Bacteria</taxon>
        <taxon>Pseudomonadati</taxon>
        <taxon>Pseudomonadota</taxon>
        <taxon>Gammaproteobacteria</taxon>
        <taxon>Cellvibrionales</taxon>
        <taxon>Microbulbiferaceae</taxon>
        <taxon>Microbulbifer</taxon>
    </lineage>
</organism>
<dbReference type="Gene3D" id="1.10.260.40">
    <property type="entry name" value="lambda repressor-like DNA-binding domains"/>
    <property type="match status" value="1"/>
</dbReference>
<dbReference type="InterPro" id="IPR000843">
    <property type="entry name" value="HTH_LacI"/>
</dbReference>
<dbReference type="SMART" id="SM00354">
    <property type="entry name" value="HTH_LACI"/>
    <property type="match status" value="1"/>
</dbReference>
<evidence type="ECO:0000256" key="3">
    <source>
        <dbReference type="ARBA" id="ARBA00023163"/>
    </source>
</evidence>
<dbReference type="EMBL" id="JBHUJD010000002">
    <property type="protein sequence ID" value="MFD2309216.1"/>
    <property type="molecule type" value="Genomic_DNA"/>
</dbReference>
<dbReference type="Pfam" id="PF00356">
    <property type="entry name" value="LacI"/>
    <property type="match status" value="1"/>
</dbReference>
<dbReference type="GO" id="GO:0003677">
    <property type="term" value="F:DNA binding"/>
    <property type="evidence" value="ECO:0007669"/>
    <property type="project" value="UniProtKB-KW"/>
</dbReference>
<protein>
    <submittedName>
        <fullName evidence="6">LacI family DNA-binding transcriptional regulator</fullName>
    </submittedName>
</protein>
<keyword evidence="2 6" id="KW-0238">DNA-binding</keyword>
<gene>
    <name evidence="6" type="ORF">ACFSKX_02195</name>
</gene>
<evidence type="ECO:0000256" key="1">
    <source>
        <dbReference type="ARBA" id="ARBA00023015"/>
    </source>
</evidence>
<keyword evidence="7" id="KW-1185">Reference proteome</keyword>
<evidence type="ECO:0000256" key="2">
    <source>
        <dbReference type="ARBA" id="ARBA00023125"/>
    </source>
</evidence>
<proteinExistence type="predicted"/>
<comment type="caution">
    <text evidence="6">The sequence shown here is derived from an EMBL/GenBank/DDBJ whole genome shotgun (WGS) entry which is preliminary data.</text>
</comment>
<evidence type="ECO:0000313" key="6">
    <source>
        <dbReference type="EMBL" id="MFD2309216.1"/>
    </source>
</evidence>
<reference evidence="7" key="1">
    <citation type="journal article" date="2019" name="Int. J. Syst. Evol. Microbiol.">
        <title>The Global Catalogue of Microorganisms (GCM) 10K type strain sequencing project: providing services to taxonomists for standard genome sequencing and annotation.</title>
        <authorList>
            <consortium name="The Broad Institute Genomics Platform"/>
            <consortium name="The Broad Institute Genome Sequencing Center for Infectious Disease"/>
            <person name="Wu L."/>
            <person name="Ma J."/>
        </authorList>
    </citation>
    <scope>NUCLEOTIDE SEQUENCE [LARGE SCALE GENOMIC DNA]</scope>
    <source>
        <strain evidence="7">KCTC 12848</strain>
    </source>
</reference>
<dbReference type="Proteomes" id="UP001597425">
    <property type="component" value="Unassembled WGS sequence"/>
</dbReference>
<evidence type="ECO:0000259" key="5">
    <source>
        <dbReference type="PROSITE" id="PS50932"/>
    </source>
</evidence>
<dbReference type="InterPro" id="IPR046335">
    <property type="entry name" value="LacI/GalR-like_sensor"/>
</dbReference>
<sequence>MKVTINDVAARAGVSIKTVSRVINNEPSVRPATRKKVMEAVAELNYQPNLAARNLAGTRSYTIAFIYDNPNAYYVIDMQNGILDACKARGYELLIHPSNSRSGAVHEELQDLVEHSKIAGLVLTPPFSETQSVIDTVRHLGVDYIRIVSSEAALEDEGNCIQVEDSAAAYDLTRHLLEHGHRRIGFLCGGEEHVSTYGRLDGYRRAMRTAGISLEEGLVLKGEYSFDSGVSGAKKLLQSDQPPTAIFASNDEMAAGALFAARLMNIDIPGQLSIVGFEDSPFSRQTWPKLTTAHQPNNEIAKCAAALLLSRTRGKGAESGSASKEAGIRREFTPELVVRDSSGPAPVEVMSDE</sequence>